<dbReference type="Gene3D" id="3.40.50.10140">
    <property type="entry name" value="Toll/interleukin-1 receptor homology (TIR) domain"/>
    <property type="match status" value="1"/>
</dbReference>
<feature type="non-terminal residue" evidence="3">
    <location>
        <position position="198"/>
    </location>
</feature>
<dbReference type="InterPro" id="IPR035897">
    <property type="entry name" value="Toll_tir_struct_dom_sf"/>
</dbReference>
<evidence type="ECO:0000313" key="3">
    <source>
        <dbReference type="EMBL" id="GFH23248.1"/>
    </source>
</evidence>
<dbReference type="SUPFAM" id="SSF52200">
    <property type="entry name" value="Toll/Interleukin receptor TIR domain"/>
    <property type="match status" value="1"/>
</dbReference>
<comment type="caution">
    <text evidence="3">The sequence shown here is derived from an EMBL/GenBank/DDBJ whole genome shotgun (WGS) entry which is preliminary data.</text>
</comment>
<feature type="domain" description="TIR" evidence="2">
    <location>
        <begin position="118"/>
        <end position="180"/>
    </location>
</feature>
<keyword evidence="1" id="KW-0732">Signal</keyword>
<dbReference type="AlphaFoldDB" id="A0A699ZY87"/>
<sequence>MLLVTKWTLTTLWHLAFLDEAKAQILARPGKHHNMLLVTKWTLTTLWHLAFLDEAKAQILARPGLVAHIQALVHSGQEDAGTLDIARGCLWTLGLQPPVSPKRLSSGASGLQSPGGSQAKALALKLELEQRRYATWLDLDKMLGNTLAAMAEAVENAAVVVVCVSKKYKESQAVMMELGYRPNGWLGALLGTKLYYDM</sequence>
<protein>
    <recommendedName>
        <fullName evidence="2">TIR domain-containing protein</fullName>
    </recommendedName>
</protein>
<accession>A0A699ZY87</accession>
<dbReference type="GO" id="GO:0007165">
    <property type="term" value="P:signal transduction"/>
    <property type="evidence" value="ECO:0007669"/>
    <property type="project" value="InterPro"/>
</dbReference>
<dbReference type="PANTHER" id="PTHR46270:SF2">
    <property type="entry name" value="TIR DOMAIN-CONTAINING PROTEIN"/>
    <property type="match status" value="1"/>
</dbReference>
<feature type="signal peptide" evidence="1">
    <location>
        <begin position="1"/>
        <end position="23"/>
    </location>
</feature>
<dbReference type="PANTHER" id="PTHR46270">
    <property type="entry name" value="ARMADILLO-TYPE FOLD-RELATED"/>
    <property type="match status" value="1"/>
</dbReference>
<organism evidence="3 4">
    <name type="scientific">Haematococcus lacustris</name>
    <name type="common">Green alga</name>
    <name type="synonym">Haematococcus pluvialis</name>
    <dbReference type="NCBI Taxonomy" id="44745"/>
    <lineage>
        <taxon>Eukaryota</taxon>
        <taxon>Viridiplantae</taxon>
        <taxon>Chlorophyta</taxon>
        <taxon>core chlorophytes</taxon>
        <taxon>Chlorophyceae</taxon>
        <taxon>CS clade</taxon>
        <taxon>Chlamydomonadales</taxon>
        <taxon>Haematococcaceae</taxon>
        <taxon>Haematococcus</taxon>
    </lineage>
</organism>
<name>A0A699ZY87_HAELA</name>
<proteinExistence type="predicted"/>
<feature type="non-terminal residue" evidence="3">
    <location>
        <position position="1"/>
    </location>
</feature>
<keyword evidence="4" id="KW-1185">Reference proteome</keyword>
<evidence type="ECO:0000256" key="1">
    <source>
        <dbReference type="SAM" id="SignalP"/>
    </source>
</evidence>
<dbReference type="Pfam" id="PF13676">
    <property type="entry name" value="TIR_2"/>
    <property type="match status" value="1"/>
</dbReference>
<dbReference type="EMBL" id="BLLF01002227">
    <property type="protein sequence ID" value="GFH23248.1"/>
    <property type="molecule type" value="Genomic_DNA"/>
</dbReference>
<evidence type="ECO:0000313" key="4">
    <source>
        <dbReference type="Proteomes" id="UP000485058"/>
    </source>
</evidence>
<evidence type="ECO:0000259" key="2">
    <source>
        <dbReference type="Pfam" id="PF13676"/>
    </source>
</evidence>
<feature type="chain" id="PRO_5025549483" description="TIR domain-containing protein" evidence="1">
    <location>
        <begin position="24"/>
        <end position="198"/>
    </location>
</feature>
<dbReference type="Proteomes" id="UP000485058">
    <property type="component" value="Unassembled WGS sequence"/>
</dbReference>
<reference evidence="3 4" key="1">
    <citation type="submission" date="2020-02" db="EMBL/GenBank/DDBJ databases">
        <title>Draft genome sequence of Haematococcus lacustris strain NIES-144.</title>
        <authorList>
            <person name="Morimoto D."/>
            <person name="Nakagawa S."/>
            <person name="Yoshida T."/>
            <person name="Sawayama S."/>
        </authorList>
    </citation>
    <scope>NUCLEOTIDE SEQUENCE [LARGE SCALE GENOMIC DNA]</scope>
    <source>
        <strain evidence="3 4">NIES-144</strain>
    </source>
</reference>
<dbReference type="InterPro" id="IPR000157">
    <property type="entry name" value="TIR_dom"/>
</dbReference>
<gene>
    <name evidence="3" type="ORF">HaLaN_20837</name>
</gene>